<reference evidence="2" key="1">
    <citation type="journal article" date="2020" name="Stud. Mycol.">
        <title>101 Dothideomycetes genomes: a test case for predicting lifestyles and emergence of pathogens.</title>
        <authorList>
            <person name="Haridas S."/>
            <person name="Albert R."/>
            <person name="Binder M."/>
            <person name="Bloem J."/>
            <person name="Labutti K."/>
            <person name="Salamov A."/>
            <person name="Andreopoulos B."/>
            <person name="Baker S."/>
            <person name="Barry K."/>
            <person name="Bills G."/>
            <person name="Bluhm B."/>
            <person name="Cannon C."/>
            <person name="Castanera R."/>
            <person name="Culley D."/>
            <person name="Daum C."/>
            <person name="Ezra D."/>
            <person name="Gonzalez J."/>
            <person name="Henrissat B."/>
            <person name="Kuo A."/>
            <person name="Liang C."/>
            <person name="Lipzen A."/>
            <person name="Lutzoni F."/>
            <person name="Magnuson J."/>
            <person name="Mondo S."/>
            <person name="Nolan M."/>
            <person name="Ohm R."/>
            <person name="Pangilinan J."/>
            <person name="Park H.-J."/>
            <person name="Ramirez L."/>
            <person name="Alfaro M."/>
            <person name="Sun H."/>
            <person name="Tritt A."/>
            <person name="Yoshinaga Y."/>
            <person name="Zwiers L.-H."/>
            <person name="Turgeon B."/>
            <person name="Goodwin S."/>
            <person name="Spatafora J."/>
            <person name="Crous P."/>
            <person name="Grigoriev I."/>
        </authorList>
    </citation>
    <scope>NUCLEOTIDE SEQUENCE</scope>
    <source>
        <strain evidence="2">CBS 269.34</strain>
    </source>
</reference>
<sequence>MLPSYKTLLPSPMAASCCLKRVRSGRLPSRLPRCLFQGPHHPQHQATYHVHRCWQSSNQRDPSCASANKRIAMFHQLPRIARGLGPSAPAPLAWRLRRQPQHHQSRRETSPTHPFPNHVTF</sequence>
<dbReference type="EMBL" id="MU004196">
    <property type="protein sequence ID" value="KAF2491126.1"/>
    <property type="molecule type" value="Genomic_DNA"/>
</dbReference>
<feature type="region of interest" description="Disordered" evidence="1">
    <location>
        <begin position="96"/>
        <end position="121"/>
    </location>
</feature>
<evidence type="ECO:0000256" key="1">
    <source>
        <dbReference type="SAM" id="MobiDB-lite"/>
    </source>
</evidence>
<accession>A0A6A6QGI9</accession>
<keyword evidence="3" id="KW-1185">Reference proteome</keyword>
<protein>
    <submittedName>
        <fullName evidence="2">Uncharacterized protein</fullName>
    </submittedName>
</protein>
<feature type="compositionally biased region" description="Basic residues" evidence="1">
    <location>
        <begin position="96"/>
        <end position="105"/>
    </location>
</feature>
<dbReference type="PROSITE" id="PS51257">
    <property type="entry name" value="PROKAR_LIPOPROTEIN"/>
    <property type="match status" value="1"/>
</dbReference>
<dbReference type="AlphaFoldDB" id="A0A6A6QGI9"/>
<organism evidence="2 3">
    <name type="scientific">Lophium mytilinum</name>
    <dbReference type="NCBI Taxonomy" id="390894"/>
    <lineage>
        <taxon>Eukaryota</taxon>
        <taxon>Fungi</taxon>
        <taxon>Dikarya</taxon>
        <taxon>Ascomycota</taxon>
        <taxon>Pezizomycotina</taxon>
        <taxon>Dothideomycetes</taxon>
        <taxon>Pleosporomycetidae</taxon>
        <taxon>Mytilinidiales</taxon>
        <taxon>Mytilinidiaceae</taxon>
        <taxon>Lophium</taxon>
    </lineage>
</organism>
<dbReference type="Proteomes" id="UP000799750">
    <property type="component" value="Unassembled WGS sequence"/>
</dbReference>
<gene>
    <name evidence="2" type="ORF">BU16DRAFT_144339</name>
</gene>
<evidence type="ECO:0000313" key="2">
    <source>
        <dbReference type="EMBL" id="KAF2491126.1"/>
    </source>
</evidence>
<name>A0A6A6QGI9_9PEZI</name>
<proteinExistence type="predicted"/>
<evidence type="ECO:0000313" key="3">
    <source>
        <dbReference type="Proteomes" id="UP000799750"/>
    </source>
</evidence>